<feature type="domain" description="HTH araC/xylS-type" evidence="3">
    <location>
        <begin position="232"/>
        <end position="315"/>
    </location>
</feature>
<dbReference type="InterPro" id="IPR009057">
    <property type="entry name" value="Homeodomain-like_sf"/>
</dbReference>
<dbReference type="SMART" id="SM00342">
    <property type="entry name" value="HTH_ARAC"/>
    <property type="match status" value="1"/>
</dbReference>
<dbReference type="EMBL" id="JAVDXQ010000002">
    <property type="protein sequence ID" value="MDR7295945.1"/>
    <property type="molecule type" value="Genomic_DNA"/>
</dbReference>
<dbReference type="InterPro" id="IPR002818">
    <property type="entry name" value="DJ-1/PfpI"/>
</dbReference>
<dbReference type="InterPro" id="IPR029062">
    <property type="entry name" value="Class_I_gatase-like"/>
</dbReference>
<dbReference type="RefSeq" id="WP_310342946.1">
    <property type="nucleotide sequence ID" value="NZ_JAVDXQ010000002.1"/>
</dbReference>
<dbReference type="SUPFAM" id="SSF46689">
    <property type="entry name" value="Homeodomain-like"/>
    <property type="match status" value="1"/>
</dbReference>
<proteinExistence type="predicted"/>
<dbReference type="Gene3D" id="3.40.50.880">
    <property type="match status" value="1"/>
</dbReference>
<keyword evidence="1" id="KW-0805">Transcription regulation</keyword>
<dbReference type="InterPro" id="IPR052158">
    <property type="entry name" value="INH-QAR"/>
</dbReference>
<evidence type="ECO:0000259" key="3">
    <source>
        <dbReference type="PROSITE" id="PS01124"/>
    </source>
</evidence>
<accession>A0ABU1Z5Q6</accession>
<sequence length="332" mass="34852">MPESVQVAFVLQDDSLVLDWAGPAEALRIANQQIAALRLAAPPFELHFVATQAVSTGSVGVRLQGLEPLPAQLPAGSWVVLVGRTSAAETGTEPGAPGGQRELIAWLARLAPGRAGLRLVTVCSGALLAARAGLLDGRRATTHHHHLDDLARLAPRATVLQDRVFVEDGEVFTSAGVTAGIDLALHLIAGHAGELVAARVAEQMAVPLRRGAADPELSPLLAHRQHLNARLHRVQDALSLAPREDWPLERMAALAATTPRTLSRLFAQHAGTSPQAYLRGVRLAVARNALQAGASVAAASEAAGFSAELQLRRAWAAAGWAGSPSQARRRTG</sequence>
<evidence type="ECO:0000256" key="1">
    <source>
        <dbReference type="ARBA" id="ARBA00023015"/>
    </source>
</evidence>
<comment type="caution">
    <text evidence="4">The sequence shown here is derived from an EMBL/GenBank/DDBJ whole genome shotgun (WGS) entry which is preliminary data.</text>
</comment>
<dbReference type="Pfam" id="PF12833">
    <property type="entry name" value="HTH_18"/>
    <property type="match status" value="1"/>
</dbReference>
<keyword evidence="5" id="KW-1185">Reference proteome</keyword>
<dbReference type="SUPFAM" id="SSF52317">
    <property type="entry name" value="Class I glutamine amidotransferase-like"/>
    <property type="match status" value="1"/>
</dbReference>
<protein>
    <submittedName>
        <fullName evidence="4">Transcriptional regulator GlxA family with amidase domain</fullName>
    </submittedName>
</protein>
<evidence type="ECO:0000256" key="2">
    <source>
        <dbReference type="ARBA" id="ARBA00023163"/>
    </source>
</evidence>
<dbReference type="PROSITE" id="PS01124">
    <property type="entry name" value="HTH_ARAC_FAMILY_2"/>
    <property type="match status" value="1"/>
</dbReference>
<reference evidence="4 5" key="1">
    <citation type="submission" date="2023-07" db="EMBL/GenBank/DDBJ databases">
        <title>Sorghum-associated microbial communities from plants grown in Nebraska, USA.</title>
        <authorList>
            <person name="Schachtman D."/>
        </authorList>
    </citation>
    <scope>NUCLEOTIDE SEQUENCE [LARGE SCALE GENOMIC DNA]</scope>
    <source>
        <strain evidence="4 5">BE310</strain>
    </source>
</reference>
<organism evidence="4 5">
    <name type="scientific">Pelomonas aquatica</name>
    <dbReference type="NCBI Taxonomy" id="431058"/>
    <lineage>
        <taxon>Bacteria</taxon>
        <taxon>Pseudomonadati</taxon>
        <taxon>Pseudomonadota</taxon>
        <taxon>Betaproteobacteria</taxon>
        <taxon>Burkholderiales</taxon>
        <taxon>Sphaerotilaceae</taxon>
        <taxon>Roseateles</taxon>
    </lineage>
</organism>
<evidence type="ECO:0000313" key="5">
    <source>
        <dbReference type="Proteomes" id="UP001180536"/>
    </source>
</evidence>
<dbReference type="Pfam" id="PF01965">
    <property type="entry name" value="DJ-1_PfpI"/>
    <property type="match status" value="1"/>
</dbReference>
<dbReference type="Proteomes" id="UP001180536">
    <property type="component" value="Unassembled WGS sequence"/>
</dbReference>
<evidence type="ECO:0000313" key="4">
    <source>
        <dbReference type="EMBL" id="MDR7295945.1"/>
    </source>
</evidence>
<name>A0ABU1Z5Q6_9BURK</name>
<gene>
    <name evidence="4" type="ORF">J2X16_001284</name>
</gene>
<dbReference type="PANTHER" id="PTHR43130:SF3">
    <property type="entry name" value="HTH-TYPE TRANSCRIPTIONAL REGULATOR RV1931C"/>
    <property type="match status" value="1"/>
</dbReference>
<keyword evidence="2" id="KW-0804">Transcription</keyword>
<dbReference type="InterPro" id="IPR018060">
    <property type="entry name" value="HTH_AraC"/>
</dbReference>
<dbReference type="Gene3D" id="1.10.10.60">
    <property type="entry name" value="Homeodomain-like"/>
    <property type="match status" value="1"/>
</dbReference>
<dbReference type="PANTHER" id="PTHR43130">
    <property type="entry name" value="ARAC-FAMILY TRANSCRIPTIONAL REGULATOR"/>
    <property type="match status" value="1"/>
</dbReference>